<dbReference type="InterPro" id="IPR046672">
    <property type="entry name" value="DUF6542"/>
</dbReference>
<keyword evidence="1" id="KW-1133">Transmembrane helix</keyword>
<keyword evidence="1" id="KW-0812">Transmembrane</keyword>
<evidence type="ECO:0000259" key="2">
    <source>
        <dbReference type="Pfam" id="PF20177"/>
    </source>
</evidence>
<gene>
    <name evidence="3" type="ORF">BJZ21_002986</name>
</gene>
<protein>
    <recommendedName>
        <fullName evidence="2">DUF6542 domain-containing protein</fullName>
    </recommendedName>
</protein>
<dbReference type="Proteomes" id="UP000535511">
    <property type="component" value="Unassembled WGS sequence"/>
</dbReference>
<dbReference type="Pfam" id="PF20177">
    <property type="entry name" value="DUF6542"/>
    <property type="match status" value="1"/>
</dbReference>
<dbReference type="EMBL" id="JACCBG010000001">
    <property type="protein sequence ID" value="NYD42903.1"/>
    <property type="molecule type" value="Genomic_DNA"/>
</dbReference>
<keyword evidence="4" id="KW-1185">Reference proteome</keyword>
<evidence type="ECO:0000313" key="4">
    <source>
        <dbReference type="Proteomes" id="UP000535511"/>
    </source>
</evidence>
<feature type="transmembrane region" description="Helical" evidence="1">
    <location>
        <begin position="105"/>
        <end position="125"/>
    </location>
</feature>
<keyword evidence="1" id="KW-0472">Membrane</keyword>
<feature type="transmembrane region" description="Helical" evidence="1">
    <location>
        <begin position="42"/>
        <end position="59"/>
    </location>
</feature>
<name>A0A7Y9E872_9ACTN</name>
<reference evidence="3 4" key="1">
    <citation type="submission" date="2020-07" db="EMBL/GenBank/DDBJ databases">
        <title>Sequencing the genomes of 1000 actinobacteria strains.</title>
        <authorList>
            <person name="Klenk H.-P."/>
        </authorList>
    </citation>
    <scope>NUCLEOTIDE SEQUENCE [LARGE SCALE GENOMIC DNA]</scope>
    <source>
        <strain evidence="3 4">DSM 21350</strain>
    </source>
</reference>
<feature type="transmembrane region" description="Helical" evidence="1">
    <location>
        <begin position="64"/>
        <end position="85"/>
    </location>
</feature>
<dbReference type="RefSeq" id="WP_179664481.1">
    <property type="nucleotide sequence ID" value="NZ_JACCBG010000001.1"/>
</dbReference>
<sequence>MSHARTVWEEGRETGRQVVALGVALALTATVVDVLLVGRVSLFFDLCFVTLCVALALTVRPTDFFTVGVLPPLIMLGVFVLLGLTTPEAIADRGDGVVQAVVSGLSHHSVALCLGYLLCLACLAVRRRVAQATNRSGSPAPRRSTSG</sequence>
<feature type="domain" description="DUF6542" evidence="2">
    <location>
        <begin position="15"/>
        <end position="131"/>
    </location>
</feature>
<evidence type="ECO:0000256" key="1">
    <source>
        <dbReference type="SAM" id="Phobius"/>
    </source>
</evidence>
<dbReference type="AlphaFoldDB" id="A0A7Y9E872"/>
<evidence type="ECO:0000313" key="3">
    <source>
        <dbReference type="EMBL" id="NYD42903.1"/>
    </source>
</evidence>
<organism evidence="3 4">
    <name type="scientific">Nocardioides panaciterrulae</name>
    <dbReference type="NCBI Taxonomy" id="661492"/>
    <lineage>
        <taxon>Bacteria</taxon>
        <taxon>Bacillati</taxon>
        <taxon>Actinomycetota</taxon>
        <taxon>Actinomycetes</taxon>
        <taxon>Propionibacteriales</taxon>
        <taxon>Nocardioidaceae</taxon>
        <taxon>Nocardioides</taxon>
    </lineage>
</organism>
<accession>A0A7Y9E872</accession>
<proteinExistence type="predicted"/>
<comment type="caution">
    <text evidence="3">The sequence shown here is derived from an EMBL/GenBank/DDBJ whole genome shotgun (WGS) entry which is preliminary data.</text>
</comment>